<evidence type="ECO:0000256" key="4">
    <source>
        <dbReference type="ARBA" id="ARBA00039318"/>
    </source>
</evidence>
<keyword evidence="3 6" id="KW-0687">Ribonucleoprotein</keyword>
<evidence type="ECO:0000256" key="5">
    <source>
        <dbReference type="ARBA" id="ARBA00042623"/>
    </source>
</evidence>
<dbReference type="InterPro" id="IPR020574">
    <property type="entry name" value="Ribosomal_uS9_CS"/>
</dbReference>
<keyword evidence="2 6" id="KW-0689">Ribosomal protein</keyword>
<evidence type="ECO:0000313" key="9">
    <source>
        <dbReference type="Proteomes" id="UP000606974"/>
    </source>
</evidence>
<evidence type="ECO:0000256" key="1">
    <source>
        <dbReference type="ARBA" id="ARBA00005251"/>
    </source>
</evidence>
<protein>
    <recommendedName>
        <fullName evidence="4">Small ribosomal subunit protein uS9m</fullName>
    </recommendedName>
    <alternativeName>
        <fullName evidence="5">37S ribosomal protein S9, mitochondrial</fullName>
    </alternativeName>
</protein>
<organism evidence="8 9">
    <name type="scientific">Endocarpon pusillum</name>
    <dbReference type="NCBI Taxonomy" id="364733"/>
    <lineage>
        <taxon>Eukaryota</taxon>
        <taxon>Fungi</taxon>
        <taxon>Dikarya</taxon>
        <taxon>Ascomycota</taxon>
        <taxon>Pezizomycotina</taxon>
        <taxon>Eurotiomycetes</taxon>
        <taxon>Chaetothyriomycetidae</taxon>
        <taxon>Verrucariales</taxon>
        <taxon>Verrucariaceae</taxon>
        <taxon>Endocarpon</taxon>
    </lineage>
</organism>
<dbReference type="InterPro" id="IPR000754">
    <property type="entry name" value="Ribosomal_uS9"/>
</dbReference>
<dbReference type="GO" id="GO:0006412">
    <property type="term" value="P:translation"/>
    <property type="evidence" value="ECO:0007669"/>
    <property type="project" value="InterPro"/>
</dbReference>
<dbReference type="FunFam" id="3.30.230.10:FF:000001">
    <property type="entry name" value="30S ribosomal protein S9"/>
    <property type="match status" value="1"/>
</dbReference>
<dbReference type="InterPro" id="IPR023035">
    <property type="entry name" value="Ribosomal_uS9_bac/plastid"/>
</dbReference>
<dbReference type="GO" id="GO:0003735">
    <property type="term" value="F:structural constituent of ribosome"/>
    <property type="evidence" value="ECO:0007669"/>
    <property type="project" value="InterPro"/>
</dbReference>
<evidence type="ECO:0000313" key="8">
    <source>
        <dbReference type="EMBL" id="KAF7508503.1"/>
    </source>
</evidence>
<dbReference type="GO" id="GO:0005763">
    <property type="term" value="C:mitochondrial small ribosomal subunit"/>
    <property type="evidence" value="ECO:0007669"/>
    <property type="project" value="TreeGrafter"/>
</dbReference>
<dbReference type="GO" id="GO:0003723">
    <property type="term" value="F:RNA binding"/>
    <property type="evidence" value="ECO:0007669"/>
    <property type="project" value="TreeGrafter"/>
</dbReference>
<evidence type="ECO:0000256" key="3">
    <source>
        <dbReference type="ARBA" id="ARBA00023274"/>
    </source>
</evidence>
<dbReference type="NCBIfam" id="NF001099">
    <property type="entry name" value="PRK00132.1"/>
    <property type="match status" value="1"/>
</dbReference>
<name>A0A8H7AG61_9EURO</name>
<dbReference type="EMBL" id="JAACFV010000053">
    <property type="protein sequence ID" value="KAF7508503.1"/>
    <property type="molecule type" value="Genomic_DNA"/>
</dbReference>
<sequence length="333" mass="36814">MGPNPSSQFLLPFQSICRQCRQRPARLPPASFLQHKPRQQRKSFSTTPSYPDALSTYVDAEASAATARDSLIITAAPPLDLDSQFSVPPNRPARIIPASPSYFTASPQFNDDVLLLRSLLREYESLPTVSVDQVPYSSWLKLATYRSKLGEPVSSSRYGKVLQLLARLNQIHPKLQTTKLQEVLDRFRRPGAVGIQKPPPGKLDAQGRAYGMGRRKESSAAVHLVEGNGEVLVNGKSVLQAFPRLHDRESALWALKVTGRMDKYNVFALTSGGGITGQAESITLALGRALIVHEPALKPTLRKAGCMTFDARRVERKKAGKLKARKSRPWIPR</sequence>
<evidence type="ECO:0000256" key="2">
    <source>
        <dbReference type="ARBA" id="ARBA00022980"/>
    </source>
</evidence>
<dbReference type="Pfam" id="PF00380">
    <property type="entry name" value="Ribosomal_S9"/>
    <property type="match status" value="1"/>
</dbReference>
<dbReference type="Proteomes" id="UP000606974">
    <property type="component" value="Unassembled WGS sequence"/>
</dbReference>
<evidence type="ECO:0000256" key="7">
    <source>
        <dbReference type="SAM" id="MobiDB-lite"/>
    </source>
</evidence>
<dbReference type="InterPro" id="IPR020568">
    <property type="entry name" value="Ribosomal_Su5_D2-typ_SF"/>
</dbReference>
<dbReference type="PANTHER" id="PTHR21569">
    <property type="entry name" value="RIBOSOMAL PROTEIN S9"/>
    <property type="match status" value="1"/>
</dbReference>
<dbReference type="InterPro" id="IPR014721">
    <property type="entry name" value="Ribsml_uS5_D2-typ_fold_subgr"/>
</dbReference>
<comment type="caution">
    <text evidence="8">The sequence shown here is derived from an EMBL/GenBank/DDBJ whole genome shotgun (WGS) entry which is preliminary data.</text>
</comment>
<dbReference type="SUPFAM" id="SSF54211">
    <property type="entry name" value="Ribosomal protein S5 domain 2-like"/>
    <property type="match status" value="1"/>
</dbReference>
<proteinExistence type="inferred from homology"/>
<keyword evidence="9" id="KW-1185">Reference proteome</keyword>
<dbReference type="OrthoDB" id="10254627at2759"/>
<feature type="region of interest" description="Disordered" evidence="7">
    <location>
        <begin position="28"/>
        <end position="48"/>
    </location>
</feature>
<dbReference type="Gene3D" id="3.30.230.10">
    <property type="match status" value="1"/>
</dbReference>
<evidence type="ECO:0000256" key="6">
    <source>
        <dbReference type="RuleBase" id="RU003815"/>
    </source>
</evidence>
<reference evidence="8" key="1">
    <citation type="submission" date="2020-02" db="EMBL/GenBank/DDBJ databases">
        <authorList>
            <person name="Palmer J.M."/>
        </authorList>
    </citation>
    <scope>NUCLEOTIDE SEQUENCE</scope>
    <source>
        <strain evidence="8">EPUS1.4</strain>
        <tissue evidence="8">Thallus</tissue>
    </source>
</reference>
<accession>A0A8H7AG61</accession>
<dbReference type="PANTHER" id="PTHR21569:SF1">
    <property type="entry name" value="SMALL RIBOSOMAL SUBUNIT PROTEIN US9M"/>
    <property type="match status" value="1"/>
</dbReference>
<gene>
    <name evidence="8" type="ORF">GJ744_009216</name>
</gene>
<dbReference type="PROSITE" id="PS00360">
    <property type="entry name" value="RIBOSOMAL_S9"/>
    <property type="match status" value="1"/>
</dbReference>
<comment type="similarity">
    <text evidence="1 6">Belongs to the universal ribosomal protein uS9 family.</text>
</comment>
<dbReference type="AlphaFoldDB" id="A0A8H7AG61"/>